<dbReference type="OrthoDB" id="5427832at2759"/>
<gene>
    <name evidence="1" type="ORF">L873DRAFT_1848827</name>
</gene>
<reference evidence="1 2" key="1">
    <citation type="journal article" date="2018" name="Nat. Ecol. Evol.">
        <title>Pezizomycetes genomes reveal the molecular basis of ectomycorrhizal truffle lifestyle.</title>
        <authorList>
            <person name="Murat C."/>
            <person name="Payen T."/>
            <person name="Noel B."/>
            <person name="Kuo A."/>
            <person name="Morin E."/>
            <person name="Chen J."/>
            <person name="Kohler A."/>
            <person name="Krizsan K."/>
            <person name="Balestrini R."/>
            <person name="Da Silva C."/>
            <person name="Montanini B."/>
            <person name="Hainaut M."/>
            <person name="Levati E."/>
            <person name="Barry K.W."/>
            <person name="Belfiori B."/>
            <person name="Cichocki N."/>
            <person name="Clum A."/>
            <person name="Dockter R.B."/>
            <person name="Fauchery L."/>
            <person name="Guy J."/>
            <person name="Iotti M."/>
            <person name="Le Tacon F."/>
            <person name="Lindquist E.A."/>
            <person name="Lipzen A."/>
            <person name="Malagnac F."/>
            <person name="Mello A."/>
            <person name="Molinier V."/>
            <person name="Miyauchi S."/>
            <person name="Poulain J."/>
            <person name="Riccioni C."/>
            <person name="Rubini A."/>
            <person name="Sitrit Y."/>
            <person name="Splivallo R."/>
            <person name="Traeger S."/>
            <person name="Wang M."/>
            <person name="Zifcakova L."/>
            <person name="Wipf D."/>
            <person name="Zambonelli A."/>
            <person name="Paolocci F."/>
            <person name="Nowrousian M."/>
            <person name="Ottonello S."/>
            <person name="Baldrian P."/>
            <person name="Spatafora J.W."/>
            <person name="Henrissat B."/>
            <person name="Nagy L.G."/>
            <person name="Aury J.M."/>
            <person name="Wincker P."/>
            <person name="Grigoriev I.V."/>
            <person name="Bonfante P."/>
            <person name="Martin F.M."/>
        </authorList>
    </citation>
    <scope>NUCLEOTIDE SEQUENCE [LARGE SCALE GENOMIC DNA]</scope>
    <source>
        <strain evidence="1 2">120613-1</strain>
    </source>
</reference>
<sequence length="697" mass="78703">MDHPQPDLENNIHSSLPLYFNESMIIITQRRSCNLRVPWVQEFPDIQSAFFIPPSAPSVLDTVQSSCHLASNTFNSGVSLSRYNASYSLKCYLNVETIEPDFVTELLGTTISTAEHFQLLNSQGVALSPDCDSSFFELQPGQLDQRILTATTASELRRESAGDSCIIIASVQEDIIAPNSINETMCSRGGQSYRDTSIHNTESDSNADSSIVDITPSIWTITASILEVDNFLQHESYKLTPGVAKLVYSGIMEAADLHVDVPLYNFHMNCSYVKQAAISDIPHFQLGHIYGANDYKIFLLFPNLWSRDRKTNYLQDAELACFMDKIFLPAIHKRCPVAIVQYLPASFEMAKLCSLAAGVKPRSRQMNTSGHTEILLHFIPQPFLHEIWKTVIAKSHEPGLLNFSEPVILIDAKNLKLATMSSDIQSTVTSFLTHWNSQYDPEYWDKESVSLDLGSEEIHERGGFRRWCHPENTPDFHDYEPSGLEDEAFTLLWCKCCLGAYEYTFSSIFLHESCQFLYYEWALTREIANLNVIPGKQHRARAAGLVYSQFYTTTKEIFDAAKLYPFQNKALEGLTVDPKLNSTWQEIVGQTNDNPNCIKKAYLASKRRALASIDACSENSCGTQQEHDVNLNLLTAMSTQFEQLQNAAQRNTPTDQQVPLFNHPYMISLTNETVLFLLSNLNKLCFRFEYTRSLSTG</sequence>
<dbReference type="STRING" id="1336337.A0A3N4IZG4"/>
<proteinExistence type="predicted"/>
<protein>
    <submittedName>
        <fullName evidence="1">Uncharacterized protein</fullName>
    </submittedName>
</protein>
<name>A0A3N4IZG4_9PEZI</name>
<evidence type="ECO:0000313" key="2">
    <source>
        <dbReference type="Proteomes" id="UP000276215"/>
    </source>
</evidence>
<accession>A0A3N4IZG4</accession>
<organism evidence="1 2">
    <name type="scientific">Choiromyces venosus 120613-1</name>
    <dbReference type="NCBI Taxonomy" id="1336337"/>
    <lineage>
        <taxon>Eukaryota</taxon>
        <taxon>Fungi</taxon>
        <taxon>Dikarya</taxon>
        <taxon>Ascomycota</taxon>
        <taxon>Pezizomycotina</taxon>
        <taxon>Pezizomycetes</taxon>
        <taxon>Pezizales</taxon>
        <taxon>Tuberaceae</taxon>
        <taxon>Choiromyces</taxon>
    </lineage>
</organism>
<dbReference type="Proteomes" id="UP000276215">
    <property type="component" value="Unassembled WGS sequence"/>
</dbReference>
<keyword evidence="2" id="KW-1185">Reference proteome</keyword>
<dbReference type="EMBL" id="ML120527">
    <property type="protein sequence ID" value="RPA90397.1"/>
    <property type="molecule type" value="Genomic_DNA"/>
</dbReference>
<dbReference type="AlphaFoldDB" id="A0A3N4IZG4"/>
<evidence type="ECO:0000313" key="1">
    <source>
        <dbReference type="EMBL" id="RPA90397.1"/>
    </source>
</evidence>